<comment type="caution">
    <text evidence="2">The sequence shown here is derived from an EMBL/GenBank/DDBJ whole genome shotgun (WGS) entry which is preliminary data.</text>
</comment>
<protein>
    <submittedName>
        <fullName evidence="2">Uncharacterized protein</fullName>
    </submittedName>
</protein>
<reference evidence="2" key="1">
    <citation type="journal article" date="2019" name="BMC Genomics">
        <title>A new reference genome for Sorghum bicolor reveals high levels of sequence similarity between sweet and grain genotypes: implications for the genetics of sugar metabolism.</title>
        <authorList>
            <person name="Cooper E.A."/>
            <person name="Brenton Z.W."/>
            <person name="Flinn B.S."/>
            <person name="Jenkins J."/>
            <person name="Shu S."/>
            <person name="Flowers D."/>
            <person name="Luo F."/>
            <person name="Wang Y."/>
            <person name="Xia P."/>
            <person name="Barry K."/>
            <person name="Daum C."/>
            <person name="Lipzen A."/>
            <person name="Yoshinaga Y."/>
            <person name="Schmutz J."/>
            <person name="Saski C."/>
            <person name="Vermerris W."/>
            <person name="Kresovich S."/>
        </authorList>
    </citation>
    <scope>NUCLEOTIDE SEQUENCE</scope>
</reference>
<feature type="region of interest" description="Disordered" evidence="1">
    <location>
        <begin position="77"/>
        <end position="115"/>
    </location>
</feature>
<organism evidence="2 3">
    <name type="scientific">Sorghum bicolor</name>
    <name type="common">Sorghum</name>
    <name type="synonym">Sorghum vulgare</name>
    <dbReference type="NCBI Taxonomy" id="4558"/>
    <lineage>
        <taxon>Eukaryota</taxon>
        <taxon>Viridiplantae</taxon>
        <taxon>Streptophyta</taxon>
        <taxon>Embryophyta</taxon>
        <taxon>Tracheophyta</taxon>
        <taxon>Spermatophyta</taxon>
        <taxon>Magnoliopsida</taxon>
        <taxon>Liliopsida</taxon>
        <taxon>Poales</taxon>
        <taxon>Poaceae</taxon>
        <taxon>PACMAD clade</taxon>
        <taxon>Panicoideae</taxon>
        <taxon>Andropogonodae</taxon>
        <taxon>Andropogoneae</taxon>
        <taxon>Sorghinae</taxon>
        <taxon>Sorghum</taxon>
    </lineage>
</organism>
<dbReference type="AlphaFoldDB" id="A0A921PZI4"/>
<feature type="region of interest" description="Disordered" evidence="1">
    <location>
        <begin position="840"/>
        <end position="900"/>
    </location>
</feature>
<evidence type="ECO:0000256" key="1">
    <source>
        <dbReference type="SAM" id="MobiDB-lite"/>
    </source>
</evidence>
<name>A0A921PZI4_SORBI</name>
<dbReference type="PANTHER" id="PTHR33075">
    <property type="entry name" value="OS02G0499800 PROTEIN"/>
    <property type="match status" value="1"/>
</dbReference>
<reference evidence="2" key="2">
    <citation type="submission" date="2020-10" db="EMBL/GenBank/DDBJ databases">
        <authorList>
            <person name="Cooper E.A."/>
            <person name="Brenton Z.W."/>
            <person name="Flinn B.S."/>
            <person name="Jenkins J."/>
            <person name="Shu S."/>
            <person name="Flowers D."/>
            <person name="Luo F."/>
            <person name="Wang Y."/>
            <person name="Xia P."/>
            <person name="Barry K."/>
            <person name="Daum C."/>
            <person name="Lipzen A."/>
            <person name="Yoshinaga Y."/>
            <person name="Schmutz J."/>
            <person name="Saski C."/>
            <person name="Vermerris W."/>
            <person name="Kresovich S."/>
        </authorList>
    </citation>
    <scope>NUCLEOTIDE SEQUENCE</scope>
</reference>
<feature type="region of interest" description="Disordered" evidence="1">
    <location>
        <begin position="42"/>
        <end position="61"/>
    </location>
</feature>
<proteinExistence type="predicted"/>
<gene>
    <name evidence="2" type="ORF">BDA96_10G063300</name>
</gene>
<accession>A0A921PZI4</accession>
<dbReference type="EMBL" id="CM027689">
    <property type="protein sequence ID" value="KAG0512999.1"/>
    <property type="molecule type" value="Genomic_DNA"/>
</dbReference>
<evidence type="ECO:0000313" key="3">
    <source>
        <dbReference type="Proteomes" id="UP000807115"/>
    </source>
</evidence>
<feature type="region of interest" description="Disordered" evidence="1">
    <location>
        <begin position="954"/>
        <end position="987"/>
    </location>
</feature>
<feature type="region of interest" description="Disordered" evidence="1">
    <location>
        <begin position="568"/>
        <end position="591"/>
    </location>
</feature>
<feature type="region of interest" description="Disordered" evidence="1">
    <location>
        <begin position="221"/>
        <end position="283"/>
    </location>
</feature>
<sequence>MKRKQEALTVGPPLCCTLTKVPLKYALFCEEEAQSWKFVSNAKPKPSVQHGPPSRPSPVVRGRLASATRSFARPGLSFADAVRSRPPPAASSSPNSTVEHLGVNRPPPLTGANAVPLPAKRSVFRRLQPPPVQRCPSLDIAPVNPARILQSLKDRLGDAALHPSCLRCLSNDHYRGQCKRPIRCHACLRWRHTADNCRFKSWTEERRFTVDGNMGRQISAISKKKKSGWSNPAVAGPSKTSPMAIGSGNERVQTRPQSSAWAAKGKEPAFNALPKPNTVQATARSSDPLLLSLGASPSTFPPSLTQENPALHKMAYQRADPRPFLPPSFHWVDIPNREFMCRAVAPMRPPPVNEDLAIVTLDPLPGNVLNFGTVRNLIREFLISRHINPRGIMPCHLGQAYVRFHHAYERDQMVNLSPMVLVFFNDDCWVMMLGFPDDYKTERHIHNAVSDFGRLLLWEESEAFPGRIMAMVRVTSAQGVPQFIVYSDSMNINSDSWTIQCEVVQRHELGNEPPEEDPLPNELELGEFVPFDFFGLGQPVAQHEEEGQQQEGQGHQDNQIEQANPWEPQQVNPWEPWPAWPAAQNGLDLNHAPPAHQEIQLDLNEPADPMEVIINPVNPNHNGDFLEINDLLEEIEEHIPQAQELAPQQNLLQEANQNMQLEIELMDLADAVMQDQLPNAAEQLIPNQDPVPLQELDQDNDNMQLVPAQQPQPNNQHMQVGLVLIQEREWDHIFSDHLQKTKEKESAEFFKSVQGKLDPGNFTIWEKKDAQGNAERTLIQLPASWLSFFNSMLLSADNFEWAKKFLASGASTFLADSDSMVTLSLPKAYEPPNICLLSPDSAIGTDTGGEKTTHPNTRSDPQESNKEPQVPVQDGSKIKGTKKRTPVVDSQVRRSERIRQGNNGFKIATCSSKKCTSCNPPTLTNKIIRNLGVQFCSLYPEELVDEILENRGTMKEREIKKRNKKVKSHEDKNNDKGGDMEQGGSGP</sequence>
<feature type="compositionally biased region" description="Basic and acidic residues" evidence="1">
    <location>
        <begin position="968"/>
        <end position="979"/>
    </location>
</feature>
<dbReference type="Proteomes" id="UP000807115">
    <property type="component" value="Chromosome 10"/>
</dbReference>
<feature type="compositionally biased region" description="Polar residues" evidence="1">
    <location>
        <begin position="250"/>
        <end position="260"/>
    </location>
</feature>
<dbReference type="PANTHER" id="PTHR33075:SF7">
    <property type="entry name" value="OS02G0303350 PROTEIN"/>
    <property type="match status" value="1"/>
</dbReference>
<evidence type="ECO:0000313" key="2">
    <source>
        <dbReference type="EMBL" id="KAG0512999.1"/>
    </source>
</evidence>